<dbReference type="EMBL" id="JABTCF010000009">
    <property type="protein sequence ID" value="MBD0778892.1"/>
    <property type="molecule type" value="Genomic_DNA"/>
</dbReference>
<gene>
    <name evidence="6" type="primary">msrB</name>
    <name evidence="6" type="ORF">HPE56_13910</name>
</gene>
<dbReference type="InterPro" id="IPR028427">
    <property type="entry name" value="Met_Sox_Rdtase_MsrB"/>
</dbReference>
<reference evidence="6" key="1">
    <citation type="submission" date="2020-05" db="EMBL/GenBank/DDBJ databases">
        <title>The draft genome sequence of Maribacter sp. ANRC-HE7.</title>
        <authorList>
            <person name="Mu L."/>
        </authorList>
    </citation>
    <scope>NUCLEOTIDE SEQUENCE</scope>
    <source>
        <strain evidence="6">ANRC-HE7</strain>
    </source>
</reference>
<feature type="domain" description="MsrB" evidence="5">
    <location>
        <begin position="43"/>
        <end position="165"/>
    </location>
</feature>
<proteinExistence type="predicted"/>
<dbReference type="InterPro" id="IPR011057">
    <property type="entry name" value="Mss4-like_sf"/>
</dbReference>
<evidence type="ECO:0000256" key="4">
    <source>
        <dbReference type="SAM" id="MobiDB-lite"/>
    </source>
</evidence>
<dbReference type="SUPFAM" id="SSF51316">
    <property type="entry name" value="Mss4-like"/>
    <property type="match status" value="1"/>
</dbReference>
<organism evidence="6 7">
    <name type="scientific">Maribacter aquimaris</name>
    <dbReference type="NCBI Taxonomy" id="2737171"/>
    <lineage>
        <taxon>Bacteria</taxon>
        <taxon>Pseudomonadati</taxon>
        <taxon>Bacteroidota</taxon>
        <taxon>Flavobacteriia</taxon>
        <taxon>Flavobacteriales</taxon>
        <taxon>Flavobacteriaceae</taxon>
        <taxon>Maribacter</taxon>
    </lineage>
</organism>
<dbReference type="InterPro" id="IPR002579">
    <property type="entry name" value="Met_Sox_Rdtase_MsrB_dom"/>
</dbReference>
<evidence type="ECO:0000256" key="1">
    <source>
        <dbReference type="ARBA" id="ARBA00012499"/>
    </source>
</evidence>
<dbReference type="RefSeq" id="WP_188244361.1">
    <property type="nucleotide sequence ID" value="NZ_JABTCF010000009.1"/>
</dbReference>
<keyword evidence="2 6" id="KW-0560">Oxidoreductase</keyword>
<keyword evidence="7" id="KW-1185">Reference proteome</keyword>
<protein>
    <recommendedName>
        <fullName evidence="1">peptide-methionine (R)-S-oxide reductase</fullName>
        <ecNumber evidence="1">1.8.4.12</ecNumber>
    </recommendedName>
</protein>
<evidence type="ECO:0000256" key="2">
    <source>
        <dbReference type="ARBA" id="ARBA00023002"/>
    </source>
</evidence>
<dbReference type="GO" id="GO:0033743">
    <property type="term" value="F:peptide-methionine (R)-S-oxide reductase activity"/>
    <property type="evidence" value="ECO:0007669"/>
    <property type="project" value="UniProtKB-EC"/>
</dbReference>
<dbReference type="Proteomes" id="UP001166021">
    <property type="component" value="Unassembled WGS sequence"/>
</dbReference>
<dbReference type="PANTHER" id="PTHR10173:SF57">
    <property type="entry name" value="PEPTIDE-METHIONINE (R)-S-OXIDE REDUCTASE"/>
    <property type="match status" value="1"/>
</dbReference>
<dbReference type="PROSITE" id="PS51790">
    <property type="entry name" value="MSRB"/>
    <property type="match status" value="1"/>
</dbReference>
<feature type="region of interest" description="Disordered" evidence="4">
    <location>
        <begin position="21"/>
        <end position="41"/>
    </location>
</feature>
<evidence type="ECO:0000259" key="5">
    <source>
        <dbReference type="PROSITE" id="PS51790"/>
    </source>
</evidence>
<comment type="catalytic activity">
    <reaction evidence="3">
        <text>L-methionyl-[protein] + [thioredoxin]-disulfide + H2O = L-methionyl-(R)-S-oxide-[protein] + [thioredoxin]-dithiol</text>
        <dbReference type="Rhea" id="RHEA:24164"/>
        <dbReference type="Rhea" id="RHEA-COMP:10698"/>
        <dbReference type="Rhea" id="RHEA-COMP:10700"/>
        <dbReference type="Rhea" id="RHEA-COMP:12313"/>
        <dbReference type="Rhea" id="RHEA-COMP:12314"/>
        <dbReference type="ChEBI" id="CHEBI:15377"/>
        <dbReference type="ChEBI" id="CHEBI:16044"/>
        <dbReference type="ChEBI" id="CHEBI:29950"/>
        <dbReference type="ChEBI" id="CHEBI:45764"/>
        <dbReference type="ChEBI" id="CHEBI:50058"/>
        <dbReference type="EC" id="1.8.4.12"/>
    </reaction>
</comment>
<comment type="caution">
    <text evidence="6">The sequence shown here is derived from an EMBL/GenBank/DDBJ whole genome shotgun (WGS) entry which is preliminary data.</text>
</comment>
<dbReference type="PANTHER" id="PTHR10173">
    <property type="entry name" value="METHIONINE SULFOXIDE REDUCTASE"/>
    <property type="match status" value="1"/>
</dbReference>
<dbReference type="NCBIfam" id="TIGR00357">
    <property type="entry name" value="peptide-methionine (R)-S-oxide reductase MsrB"/>
    <property type="match status" value="1"/>
</dbReference>
<evidence type="ECO:0000313" key="7">
    <source>
        <dbReference type="Proteomes" id="UP001166021"/>
    </source>
</evidence>
<accession>A0ABR7V6P5</accession>
<name>A0ABR7V6P5_9FLAO</name>
<dbReference type="PROSITE" id="PS51257">
    <property type="entry name" value="PROKAR_LIPOPROTEIN"/>
    <property type="match status" value="1"/>
</dbReference>
<dbReference type="EC" id="1.8.4.12" evidence="1"/>
<evidence type="ECO:0000256" key="3">
    <source>
        <dbReference type="ARBA" id="ARBA00048488"/>
    </source>
</evidence>
<sequence length="168" mass="18762">MIKKMFFALCLVLMGCKGNSQDNPSTQEPNTSGEPTYQVTKSDTEWRKQLSDLQYYVLRKAGTEPAGTSDILKNKRKGVYVCAACNTELFKSEYKYDSGSGWPSFDREIKGNVAFDVDYKIGYKRTEEHCAVCGGHLGHVFNDGPQKTTGQRHCVNGAALKFIPSNDR</sequence>
<evidence type="ECO:0000313" key="6">
    <source>
        <dbReference type="EMBL" id="MBD0778892.1"/>
    </source>
</evidence>
<dbReference type="Gene3D" id="2.170.150.20">
    <property type="entry name" value="Peptide methionine sulfoxide reductase"/>
    <property type="match status" value="1"/>
</dbReference>
<dbReference type="Pfam" id="PF01641">
    <property type="entry name" value="SelR"/>
    <property type="match status" value="1"/>
</dbReference>